<dbReference type="CDD" id="cd02513">
    <property type="entry name" value="CMP-NeuAc_Synthase"/>
    <property type="match status" value="1"/>
</dbReference>
<dbReference type="SUPFAM" id="SSF53448">
    <property type="entry name" value="Nucleotide-diphospho-sugar transferases"/>
    <property type="match status" value="1"/>
</dbReference>
<evidence type="ECO:0000313" key="1">
    <source>
        <dbReference type="EMBL" id="GGY28844.1"/>
    </source>
</evidence>
<reference evidence="1" key="3">
    <citation type="submission" date="2022-12" db="EMBL/GenBank/DDBJ databases">
        <authorList>
            <person name="Sun Q."/>
            <person name="Kim S."/>
        </authorList>
    </citation>
    <scope>NUCLEOTIDE SEQUENCE</scope>
    <source>
        <strain evidence="1">KCTC 12343</strain>
    </source>
</reference>
<keyword evidence="1" id="KW-0548">Nucleotidyltransferase</keyword>
<dbReference type="GO" id="GO:0008781">
    <property type="term" value="F:N-acylneuraminate cytidylyltransferase activity"/>
    <property type="evidence" value="ECO:0007669"/>
    <property type="project" value="TreeGrafter"/>
</dbReference>
<proteinExistence type="predicted"/>
<dbReference type="EMBL" id="BMWV01000001">
    <property type="protein sequence ID" value="GGY28844.1"/>
    <property type="molecule type" value="Genomic_DNA"/>
</dbReference>
<dbReference type="InterPro" id="IPR003329">
    <property type="entry name" value="Cytidylyl_trans"/>
</dbReference>
<dbReference type="InterPro" id="IPR020039">
    <property type="entry name" value="PseF"/>
</dbReference>
<reference evidence="2 3" key="2">
    <citation type="submission" date="2019-02" db="EMBL/GenBank/DDBJ databases">
        <title>Draft Genome Sequences of Six Type Strains of the Genus Massilia.</title>
        <authorList>
            <person name="Miess H."/>
            <person name="Frediansyhah A."/>
            <person name="Gross H."/>
        </authorList>
    </citation>
    <scope>NUCLEOTIDE SEQUENCE [LARGE SCALE GENOMIC DNA]</scope>
    <source>
        <strain evidence="2 3">DSM 17472</strain>
    </source>
</reference>
<accession>A0A411X6J9</accession>
<keyword evidence="2" id="KW-0808">Transferase</keyword>
<dbReference type="Pfam" id="PF02348">
    <property type="entry name" value="CTP_transf_3"/>
    <property type="match status" value="1"/>
</dbReference>
<keyword evidence="3" id="KW-1185">Reference proteome</keyword>
<reference evidence="1" key="1">
    <citation type="journal article" date="2014" name="Int. J. Syst. Evol. Microbiol.">
        <title>Complete genome sequence of Corynebacterium casei LMG S-19264T (=DSM 44701T), isolated from a smear-ripened cheese.</title>
        <authorList>
            <consortium name="US DOE Joint Genome Institute (JGI-PGF)"/>
            <person name="Walter F."/>
            <person name="Albersmeier A."/>
            <person name="Kalinowski J."/>
            <person name="Ruckert C."/>
        </authorList>
    </citation>
    <scope>NUCLEOTIDE SEQUENCE</scope>
    <source>
        <strain evidence="1">KCTC 12343</strain>
    </source>
</reference>
<protein>
    <submittedName>
        <fullName evidence="1">Pseudaminic acid cytidylyltransferase</fullName>
        <ecNumber evidence="2">2.7.7.81</ecNumber>
    </submittedName>
</protein>
<dbReference type="RefSeq" id="WP_131148698.1">
    <property type="nucleotide sequence ID" value="NZ_BMWV01000001.1"/>
</dbReference>
<dbReference type="Proteomes" id="UP000628442">
    <property type="component" value="Unassembled WGS sequence"/>
</dbReference>
<evidence type="ECO:0000313" key="2">
    <source>
        <dbReference type="EMBL" id="QBI04637.1"/>
    </source>
</evidence>
<dbReference type="EMBL" id="CP036401">
    <property type="protein sequence ID" value="QBI04637.1"/>
    <property type="molecule type" value="Genomic_DNA"/>
</dbReference>
<dbReference type="PANTHER" id="PTHR21485:SF6">
    <property type="entry name" value="N-ACYLNEURAMINATE CYTIDYLYLTRANSFERASE-RELATED"/>
    <property type="match status" value="1"/>
</dbReference>
<dbReference type="AlphaFoldDB" id="A0A411X6J9"/>
<sequence length="250" mass="26827">MSLSAKKLAATKLAVTKLAVTKLAVIPARGGSKRIPRKNIKPFAGQPMIAYAIGAARDSGVFDRIIVSTDDAEIATVARAHGAEVPFLRAPELADDHAGTVPVIADAIRRCTEAGWHADLVCCIYPGVPLLQPQDLRDALALLDDAAAAYAFTVSPFPAAVQRALKRGAGGAMAPFFPEHVHTRSQDLEPGYYDAGQFYWGRSGAWLAGQSPHQQGRGLVIPAWRAIDIDTPEDWQRAELAFRAAQQPAR</sequence>
<dbReference type="OrthoDB" id="9805604at2"/>
<dbReference type="Proteomes" id="UP000292307">
    <property type="component" value="Chromosome"/>
</dbReference>
<dbReference type="InterPro" id="IPR029044">
    <property type="entry name" value="Nucleotide-diphossugar_trans"/>
</dbReference>
<evidence type="ECO:0000313" key="4">
    <source>
        <dbReference type="Proteomes" id="UP000628442"/>
    </source>
</evidence>
<dbReference type="Gene3D" id="3.90.550.10">
    <property type="entry name" value="Spore Coat Polysaccharide Biosynthesis Protein SpsA, Chain A"/>
    <property type="match status" value="1"/>
</dbReference>
<organism evidence="1 4">
    <name type="scientific">Pseudoduganella albidiflava</name>
    <dbReference type="NCBI Taxonomy" id="321983"/>
    <lineage>
        <taxon>Bacteria</taxon>
        <taxon>Pseudomonadati</taxon>
        <taxon>Pseudomonadota</taxon>
        <taxon>Betaproteobacteria</taxon>
        <taxon>Burkholderiales</taxon>
        <taxon>Oxalobacteraceae</taxon>
        <taxon>Telluria group</taxon>
        <taxon>Pseudoduganella</taxon>
    </lineage>
</organism>
<dbReference type="InterPro" id="IPR050793">
    <property type="entry name" value="CMP-NeuNAc_synthase"/>
</dbReference>
<dbReference type="NCBIfam" id="TIGR03584">
    <property type="entry name" value="PseF"/>
    <property type="match status" value="1"/>
</dbReference>
<evidence type="ECO:0000313" key="3">
    <source>
        <dbReference type="Proteomes" id="UP000292307"/>
    </source>
</evidence>
<dbReference type="EC" id="2.7.7.81" evidence="2"/>
<dbReference type="PANTHER" id="PTHR21485">
    <property type="entry name" value="HAD SUPERFAMILY MEMBERS CMAS AND KDSC"/>
    <property type="match status" value="1"/>
</dbReference>
<gene>
    <name evidence="2" type="primary">pseF</name>
    <name evidence="2" type="ORF">EYF70_30285</name>
    <name evidence="1" type="ORF">GCM10007387_08820</name>
</gene>
<name>A0A411X6J9_9BURK</name>